<dbReference type="InParanoid" id="A0A2K2DLS1"/>
<evidence type="ECO:0000256" key="1">
    <source>
        <dbReference type="SAM" id="MobiDB-lite"/>
    </source>
</evidence>
<dbReference type="Gene3D" id="4.10.60.10">
    <property type="entry name" value="Zinc finger, CCHC-type"/>
    <property type="match status" value="1"/>
</dbReference>
<dbReference type="GO" id="GO:0003676">
    <property type="term" value="F:nucleic acid binding"/>
    <property type="evidence" value="ECO:0007669"/>
    <property type="project" value="InterPro"/>
</dbReference>
<name>A0A2K2DLS1_BRADI</name>
<reference evidence="3" key="2">
    <citation type="submission" date="2017-06" db="EMBL/GenBank/DDBJ databases">
        <title>WGS assembly of Brachypodium distachyon.</title>
        <authorList>
            <consortium name="The International Brachypodium Initiative"/>
            <person name="Lucas S."/>
            <person name="Harmon-Smith M."/>
            <person name="Lail K."/>
            <person name="Tice H."/>
            <person name="Grimwood J."/>
            <person name="Bruce D."/>
            <person name="Barry K."/>
            <person name="Shu S."/>
            <person name="Lindquist E."/>
            <person name="Wang M."/>
            <person name="Pitluck S."/>
            <person name="Vogel J.P."/>
            <person name="Garvin D.F."/>
            <person name="Mockler T.C."/>
            <person name="Schmutz J."/>
            <person name="Rokhsar D."/>
            <person name="Bevan M.W."/>
        </authorList>
    </citation>
    <scope>NUCLEOTIDE SEQUENCE</scope>
    <source>
        <strain evidence="3">Bd21</strain>
    </source>
</reference>
<dbReference type="SMART" id="SM00343">
    <property type="entry name" value="ZnF_C2HC"/>
    <property type="match status" value="2"/>
</dbReference>
<dbReference type="SUPFAM" id="SSF57756">
    <property type="entry name" value="Retrovirus zinc finger-like domains"/>
    <property type="match status" value="1"/>
</dbReference>
<feature type="compositionally biased region" description="Low complexity" evidence="1">
    <location>
        <begin position="17"/>
        <end position="28"/>
    </location>
</feature>
<reference evidence="3 4" key="1">
    <citation type="journal article" date="2010" name="Nature">
        <title>Genome sequencing and analysis of the model grass Brachypodium distachyon.</title>
        <authorList>
            <consortium name="International Brachypodium Initiative"/>
        </authorList>
    </citation>
    <scope>NUCLEOTIDE SEQUENCE [LARGE SCALE GENOMIC DNA]</scope>
    <source>
        <strain evidence="3 4">Bd21</strain>
    </source>
</reference>
<dbReference type="Proteomes" id="UP000008810">
    <property type="component" value="Chromosome 1"/>
</dbReference>
<proteinExistence type="predicted"/>
<evidence type="ECO:0000259" key="2">
    <source>
        <dbReference type="SMART" id="SM00343"/>
    </source>
</evidence>
<dbReference type="GO" id="GO:0008270">
    <property type="term" value="F:zinc ion binding"/>
    <property type="evidence" value="ECO:0007669"/>
    <property type="project" value="InterPro"/>
</dbReference>
<sequence>MRADPPPQGPTWQPLGAAASADRAASSRPTAHSCPAAPRGILSAPPRQVSSEVRRQDGAIKEPATLDGWLPVRRPHWWRREYRGGSQLAPTKRREERLSALLKWMRGRCFRCLSSSHFASNCREHRHCWRCRRPGHIEAVCKAPDPASPLPPPAPRDRTHRVSPGLSFAAVLMAGGGDFQGRPDDDHCVMAVTQEMVVAENSFNTHAILVNIGQDQPRTELRHVADAFCREFVISLDEVRVSPHFPEDFFVFLTEQRVREDAVDKERFHSNVHKFQILPWAGECQSATRSWSSCPTT</sequence>
<accession>A0A2K2DLS1</accession>
<dbReference type="AlphaFoldDB" id="A0A2K2DLS1"/>
<dbReference type="InterPro" id="IPR036875">
    <property type="entry name" value="Znf_CCHC_sf"/>
</dbReference>
<keyword evidence="5" id="KW-1185">Reference proteome</keyword>
<evidence type="ECO:0000313" key="3">
    <source>
        <dbReference type="EMBL" id="PNT75224.1"/>
    </source>
</evidence>
<gene>
    <name evidence="3" type="ORF">BRADI_1g28896v3</name>
</gene>
<dbReference type="OrthoDB" id="682567at2759"/>
<feature type="domain" description="CCHC-type" evidence="2">
    <location>
        <begin position="108"/>
        <end position="124"/>
    </location>
</feature>
<dbReference type="EnsemblPlants" id="PNT75224">
    <property type="protein sequence ID" value="PNT75224"/>
    <property type="gene ID" value="BRADI_1g28896v3"/>
</dbReference>
<feature type="domain" description="CCHC-type" evidence="2">
    <location>
        <begin position="127"/>
        <end position="143"/>
    </location>
</feature>
<evidence type="ECO:0000313" key="5">
    <source>
        <dbReference type="Proteomes" id="UP000008810"/>
    </source>
</evidence>
<feature type="region of interest" description="Disordered" evidence="1">
    <location>
        <begin position="1"/>
        <end position="60"/>
    </location>
</feature>
<protein>
    <recommendedName>
        <fullName evidence="2">CCHC-type domain-containing protein</fullName>
    </recommendedName>
</protein>
<reference evidence="4" key="3">
    <citation type="submission" date="2018-08" db="UniProtKB">
        <authorList>
            <consortium name="EnsemblPlants"/>
        </authorList>
    </citation>
    <scope>IDENTIFICATION</scope>
    <source>
        <strain evidence="4">cv. Bd21</strain>
    </source>
</reference>
<organism evidence="3">
    <name type="scientific">Brachypodium distachyon</name>
    <name type="common">Purple false brome</name>
    <name type="synonym">Trachynia distachya</name>
    <dbReference type="NCBI Taxonomy" id="15368"/>
    <lineage>
        <taxon>Eukaryota</taxon>
        <taxon>Viridiplantae</taxon>
        <taxon>Streptophyta</taxon>
        <taxon>Embryophyta</taxon>
        <taxon>Tracheophyta</taxon>
        <taxon>Spermatophyta</taxon>
        <taxon>Magnoliopsida</taxon>
        <taxon>Liliopsida</taxon>
        <taxon>Poales</taxon>
        <taxon>Poaceae</taxon>
        <taxon>BOP clade</taxon>
        <taxon>Pooideae</taxon>
        <taxon>Stipodae</taxon>
        <taxon>Brachypodieae</taxon>
        <taxon>Brachypodium</taxon>
    </lineage>
</organism>
<evidence type="ECO:0000313" key="4">
    <source>
        <dbReference type="EnsemblPlants" id="PNT75224"/>
    </source>
</evidence>
<dbReference type="EMBL" id="CM000880">
    <property type="protein sequence ID" value="PNT75224.1"/>
    <property type="molecule type" value="Genomic_DNA"/>
</dbReference>
<dbReference type="Gramene" id="PNT75224">
    <property type="protein sequence ID" value="PNT75224"/>
    <property type="gene ID" value="BRADI_1g28896v3"/>
</dbReference>
<dbReference type="InterPro" id="IPR001878">
    <property type="entry name" value="Znf_CCHC"/>
</dbReference>